<dbReference type="NCBIfam" id="TIGR02937">
    <property type="entry name" value="sigma70-ECF"/>
    <property type="match status" value="1"/>
</dbReference>
<dbReference type="Gene3D" id="1.10.10.10">
    <property type="entry name" value="Winged helix-like DNA-binding domain superfamily/Winged helix DNA-binding domain"/>
    <property type="match status" value="1"/>
</dbReference>
<evidence type="ECO:0000313" key="8">
    <source>
        <dbReference type="EMBL" id="CAB4559339.1"/>
    </source>
</evidence>
<dbReference type="InterPro" id="IPR007627">
    <property type="entry name" value="RNA_pol_sigma70_r2"/>
</dbReference>
<evidence type="ECO:0000256" key="3">
    <source>
        <dbReference type="ARBA" id="ARBA00023082"/>
    </source>
</evidence>
<dbReference type="SUPFAM" id="SSF88659">
    <property type="entry name" value="Sigma3 and sigma4 domains of RNA polymerase sigma factors"/>
    <property type="match status" value="1"/>
</dbReference>
<evidence type="ECO:0000256" key="4">
    <source>
        <dbReference type="ARBA" id="ARBA00023125"/>
    </source>
</evidence>
<feature type="domain" description="RNA polymerase sigma factor 70 region 4 type 2" evidence="7">
    <location>
        <begin position="94"/>
        <end position="145"/>
    </location>
</feature>
<dbReference type="InterPro" id="IPR013325">
    <property type="entry name" value="RNA_pol_sigma_r2"/>
</dbReference>
<comment type="similarity">
    <text evidence="1">Belongs to the sigma-70 factor family. ECF subfamily.</text>
</comment>
<dbReference type="InterPro" id="IPR013324">
    <property type="entry name" value="RNA_pol_sigma_r3/r4-like"/>
</dbReference>
<dbReference type="GO" id="GO:0006352">
    <property type="term" value="P:DNA-templated transcription initiation"/>
    <property type="evidence" value="ECO:0007669"/>
    <property type="project" value="InterPro"/>
</dbReference>
<accession>A0A6J6D926</accession>
<keyword evidence="3" id="KW-0731">Sigma factor</keyword>
<feature type="domain" description="RNA polymerase sigma-70 region 2" evidence="6">
    <location>
        <begin position="10"/>
        <end position="73"/>
    </location>
</feature>
<reference evidence="8" key="1">
    <citation type="submission" date="2020-05" db="EMBL/GenBank/DDBJ databases">
        <authorList>
            <person name="Chiriac C."/>
            <person name="Salcher M."/>
            <person name="Ghai R."/>
            <person name="Kavagutti S V."/>
        </authorList>
    </citation>
    <scope>NUCLEOTIDE SEQUENCE</scope>
</reference>
<dbReference type="GO" id="GO:0003677">
    <property type="term" value="F:DNA binding"/>
    <property type="evidence" value="ECO:0007669"/>
    <property type="project" value="UniProtKB-KW"/>
</dbReference>
<dbReference type="Pfam" id="PF08281">
    <property type="entry name" value="Sigma70_r4_2"/>
    <property type="match status" value="1"/>
</dbReference>
<dbReference type="InterPro" id="IPR013249">
    <property type="entry name" value="RNA_pol_sigma70_r4_t2"/>
</dbReference>
<dbReference type="InterPro" id="IPR039425">
    <property type="entry name" value="RNA_pol_sigma-70-like"/>
</dbReference>
<dbReference type="Gene3D" id="1.10.1740.10">
    <property type="match status" value="1"/>
</dbReference>
<dbReference type="PANTHER" id="PTHR43133">
    <property type="entry name" value="RNA POLYMERASE ECF-TYPE SIGMA FACTO"/>
    <property type="match status" value="1"/>
</dbReference>
<evidence type="ECO:0000259" key="7">
    <source>
        <dbReference type="Pfam" id="PF08281"/>
    </source>
</evidence>
<evidence type="ECO:0000256" key="5">
    <source>
        <dbReference type="ARBA" id="ARBA00023163"/>
    </source>
</evidence>
<organism evidence="8">
    <name type="scientific">freshwater metagenome</name>
    <dbReference type="NCBI Taxonomy" id="449393"/>
    <lineage>
        <taxon>unclassified sequences</taxon>
        <taxon>metagenomes</taxon>
        <taxon>ecological metagenomes</taxon>
    </lineage>
</organism>
<evidence type="ECO:0000259" key="6">
    <source>
        <dbReference type="Pfam" id="PF04542"/>
    </source>
</evidence>
<dbReference type="AlphaFoldDB" id="A0A6J6D926"/>
<dbReference type="CDD" id="cd06171">
    <property type="entry name" value="Sigma70_r4"/>
    <property type="match status" value="1"/>
</dbReference>
<dbReference type="SUPFAM" id="SSF88946">
    <property type="entry name" value="Sigma2 domain of RNA polymerase sigma factors"/>
    <property type="match status" value="1"/>
</dbReference>
<dbReference type="InterPro" id="IPR036388">
    <property type="entry name" value="WH-like_DNA-bd_sf"/>
</dbReference>
<dbReference type="Pfam" id="PF04542">
    <property type="entry name" value="Sigma70_r2"/>
    <property type="match status" value="1"/>
</dbReference>
<gene>
    <name evidence="8" type="ORF">UFOPK1493_01657</name>
</gene>
<sequence>MREDEVAECYGAHADELVRFAASLVGSSDADDVVSAAVLGVLRTRTERVDDLRAYLYRSVLNAARKHWRTLDRRARREAIRYDEAVETADPRPEIAAALARLSPQQRAVIHLTYWEDLTPSTVAARLGIGEGTVRRQLARARSKLSEVLDDH</sequence>
<evidence type="ECO:0000256" key="1">
    <source>
        <dbReference type="ARBA" id="ARBA00010641"/>
    </source>
</evidence>
<dbReference type="EMBL" id="CAEZSR010000053">
    <property type="protein sequence ID" value="CAB4559339.1"/>
    <property type="molecule type" value="Genomic_DNA"/>
</dbReference>
<keyword evidence="5" id="KW-0804">Transcription</keyword>
<dbReference type="GO" id="GO:0016987">
    <property type="term" value="F:sigma factor activity"/>
    <property type="evidence" value="ECO:0007669"/>
    <property type="project" value="UniProtKB-KW"/>
</dbReference>
<dbReference type="InterPro" id="IPR014284">
    <property type="entry name" value="RNA_pol_sigma-70_dom"/>
</dbReference>
<proteinExistence type="inferred from homology"/>
<evidence type="ECO:0000256" key="2">
    <source>
        <dbReference type="ARBA" id="ARBA00023015"/>
    </source>
</evidence>
<keyword evidence="2" id="KW-0805">Transcription regulation</keyword>
<protein>
    <submittedName>
        <fullName evidence="8">Unannotated protein</fullName>
    </submittedName>
</protein>
<name>A0A6J6D926_9ZZZZ</name>
<dbReference type="PANTHER" id="PTHR43133:SF8">
    <property type="entry name" value="RNA POLYMERASE SIGMA FACTOR HI_1459-RELATED"/>
    <property type="match status" value="1"/>
</dbReference>
<keyword evidence="4" id="KW-0238">DNA-binding</keyword>